<evidence type="ECO:0000256" key="3">
    <source>
        <dbReference type="ARBA" id="ARBA00022723"/>
    </source>
</evidence>
<dbReference type="EMBL" id="OZ037946">
    <property type="protein sequence ID" value="CAL1705687.1"/>
    <property type="molecule type" value="Genomic_DNA"/>
</dbReference>
<feature type="domain" description="Peptidase M16 middle/third" evidence="11">
    <location>
        <begin position="476"/>
        <end position="775"/>
    </location>
</feature>
<protein>
    <recommendedName>
        <fullName evidence="15">Insulin-degrading enzyme</fullName>
    </recommendedName>
</protein>
<evidence type="ECO:0000256" key="4">
    <source>
        <dbReference type="ARBA" id="ARBA00022801"/>
    </source>
</evidence>
<feature type="compositionally biased region" description="Polar residues" evidence="8">
    <location>
        <begin position="250"/>
        <end position="260"/>
    </location>
</feature>
<dbReference type="PANTHER" id="PTHR43690">
    <property type="entry name" value="NARDILYSIN"/>
    <property type="match status" value="1"/>
</dbReference>
<dbReference type="InterPro" id="IPR050626">
    <property type="entry name" value="Peptidase_M16"/>
</dbReference>
<dbReference type="InterPro" id="IPR007863">
    <property type="entry name" value="Peptidase_M16_C"/>
</dbReference>
<keyword evidence="14" id="KW-1185">Reference proteome</keyword>
<evidence type="ECO:0000256" key="5">
    <source>
        <dbReference type="ARBA" id="ARBA00022833"/>
    </source>
</evidence>
<feature type="region of interest" description="Disordered" evidence="8">
    <location>
        <begin position="1141"/>
        <end position="1161"/>
    </location>
</feature>
<evidence type="ECO:0000313" key="13">
    <source>
        <dbReference type="EMBL" id="CAL1705687.1"/>
    </source>
</evidence>
<evidence type="ECO:0000256" key="2">
    <source>
        <dbReference type="ARBA" id="ARBA00022670"/>
    </source>
</evidence>
<feature type="domain" description="Coenzyme PQQ synthesis protein F-like C-terminal lobe" evidence="12">
    <location>
        <begin position="885"/>
        <end position="984"/>
    </location>
</feature>
<feature type="compositionally biased region" description="Low complexity" evidence="8">
    <location>
        <begin position="261"/>
        <end position="276"/>
    </location>
</feature>
<evidence type="ECO:0008006" key="15">
    <source>
        <dbReference type="Google" id="ProtNLM"/>
    </source>
</evidence>
<dbReference type="Pfam" id="PF05193">
    <property type="entry name" value="Peptidase_M16_C"/>
    <property type="match status" value="1"/>
</dbReference>
<evidence type="ECO:0000259" key="10">
    <source>
        <dbReference type="Pfam" id="PF05193"/>
    </source>
</evidence>
<comment type="similarity">
    <text evidence="1 7">Belongs to the peptidase M16 family.</text>
</comment>
<dbReference type="Pfam" id="PF22456">
    <property type="entry name" value="PqqF-like_C_4"/>
    <property type="match status" value="1"/>
</dbReference>
<sequence>MQRLLASRPISFSPILRRPFTRNRLKPPPRLFLRTMATPSQDIQWQHVQTKGPTPSYNVFPKPVRKSENDDREYRIIRLENGLEAMVIQDATADKAAASLDVAVGHLHDPDDMPGLAHFCEHLLFMGTEIYPKENEYSEYLAKNNGYSNAFTGTTNTNYFFTVSTGALSGALSRFAAFFHCPLFDPSCTTRELNAVDSEHKKNHQNDIWRIYQINKHLSKEGHPWRKFGSGNKDSLTKVGRELKAKGLLNGTSRSATGSLAATPSASRVPSPAPSAGESEDDGGVVGRETRRRLVEWWSKEYDANRMRLCVIGKEPVEELSDLVSKLFSPIPNSNLDPLPMIPEHPFGPNETGTLVSVQTIMGFHALEVSFPLPYQPPFWRHQPGNFLAHFIGHEGPGSLHSYLKHKGWVSALSAGPQPLARGIAMFKVTLRLTKEGFENHREITLAVYKYLSLLHSSEFPAWYQREIRTIRSMQFQFAEKRRPEDYALWVAEHMSWPVPRDAIISAPRVVEDWDSKNPLGPGGGEREVRETLEGLNVEKGRTVLMAKKEEHERIAGVKDWQTEPWYGTGFAVERYDEEFVKQAQSPNDIAELFLPGPNEFIPENLKIEKREIETPEKRPHLIRKTPLSELWHKKDDQWWVPKAQVIIDIRTPVANESPRASAMTRLFAELVTDSLTEYSYDADLAGLTYSFASHNLGVFVSLNGYNDKLHVLAKDIFEKARTLIVNPERLETKKQELKRDWENFFFEQSFRLSDYFARYVLTEKHWLLQEKLDEISTITAEEVQAHIARLLSEVQIRALIVGNMYKDEAIRLMEQSEEILQASPISSDQLYETALFPPQVLSAGSNLILSTPASNPNEPNSALTYFIYAGSLLDRRLRVISSLVIQLLTEPAFNILRTREQLGYIVSCSPWTLSGDGVRGIRIVVQSERSPAYLEQRVDAFLDEMKETIEKMPEDEWEAQKEGLKHKWVEKHKNMSEETNSYWPHIDSGYLDFLRRDENVEILPSVTREEVLSFFNTYVHPASSSRGKLSVHVKSRKPRPAKISLPAIDAISELVASNGVTLDPQFKENLTTDGEPSVEQLTAALKDAFVSAQVSPEQSQQIASHVSAICEKFPADSADEGQLPENAKVIEDPKVVKAELKRSGPPKPVTDWGDLPISRF</sequence>
<dbReference type="InterPro" id="IPR054734">
    <property type="entry name" value="PqqF-like_C_4"/>
</dbReference>
<keyword evidence="3" id="KW-0479">Metal-binding</keyword>
<dbReference type="Gene3D" id="3.30.830.10">
    <property type="entry name" value="Metalloenzyme, LuxS/M16 peptidase-like"/>
    <property type="match status" value="4"/>
</dbReference>
<dbReference type="InterPro" id="IPR011249">
    <property type="entry name" value="Metalloenz_LuxS/M16"/>
</dbReference>
<dbReference type="PROSITE" id="PS00143">
    <property type="entry name" value="INSULINASE"/>
    <property type="match status" value="1"/>
</dbReference>
<dbReference type="InterPro" id="IPR001431">
    <property type="entry name" value="Pept_M16_Zn_BS"/>
</dbReference>
<evidence type="ECO:0000256" key="1">
    <source>
        <dbReference type="ARBA" id="ARBA00007261"/>
    </source>
</evidence>
<dbReference type="Proteomes" id="UP001497453">
    <property type="component" value="Chromosome 3"/>
</dbReference>
<dbReference type="InterPro" id="IPR032632">
    <property type="entry name" value="Peptidase_M16_M"/>
</dbReference>
<evidence type="ECO:0000256" key="6">
    <source>
        <dbReference type="ARBA" id="ARBA00023049"/>
    </source>
</evidence>
<evidence type="ECO:0000259" key="12">
    <source>
        <dbReference type="Pfam" id="PF22456"/>
    </source>
</evidence>
<dbReference type="InterPro" id="IPR011765">
    <property type="entry name" value="Pept_M16_N"/>
</dbReference>
<feature type="domain" description="Peptidase M16 N-terminal" evidence="9">
    <location>
        <begin position="88"/>
        <end position="220"/>
    </location>
</feature>
<dbReference type="SUPFAM" id="SSF63411">
    <property type="entry name" value="LuxS/MPP-like metallohydrolase"/>
    <property type="match status" value="5"/>
</dbReference>
<evidence type="ECO:0000256" key="7">
    <source>
        <dbReference type="RuleBase" id="RU004447"/>
    </source>
</evidence>
<accession>A0ABP1DGC6</accession>
<name>A0ABP1DGC6_9APHY</name>
<gene>
    <name evidence="13" type="ORF">GFSPODELE1_LOCUS5534</name>
</gene>
<dbReference type="Pfam" id="PF00675">
    <property type="entry name" value="Peptidase_M16"/>
    <property type="match status" value="1"/>
</dbReference>
<dbReference type="Pfam" id="PF16187">
    <property type="entry name" value="Peptidase_M16_M"/>
    <property type="match status" value="1"/>
</dbReference>
<evidence type="ECO:0000256" key="8">
    <source>
        <dbReference type="SAM" id="MobiDB-lite"/>
    </source>
</evidence>
<evidence type="ECO:0000259" key="11">
    <source>
        <dbReference type="Pfam" id="PF16187"/>
    </source>
</evidence>
<dbReference type="PANTHER" id="PTHR43690:SF18">
    <property type="entry name" value="INSULIN-DEGRADING ENZYME-RELATED"/>
    <property type="match status" value="1"/>
</dbReference>
<evidence type="ECO:0000259" key="9">
    <source>
        <dbReference type="Pfam" id="PF00675"/>
    </source>
</evidence>
<keyword evidence="6" id="KW-0482">Metalloprotease</keyword>
<proteinExistence type="inferred from homology"/>
<keyword evidence="5" id="KW-0862">Zinc</keyword>
<reference evidence="14" key="1">
    <citation type="submission" date="2024-04" db="EMBL/GenBank/DDBJ databases">
        <authorList>
            <person name="Shaw F."/>
            <person name="Minotto A."/>
        </authorList>
    </citation>
    <scope>NUCLEOTIDE SEQUENCE [LARGE SCALE GENOMIC DNA]</scope>
</reference>
<evidence type="ECO:0000313" key="14">
    <source>
        <dbReference type="Proteomes" id="UP001497453"/>
    </source>
</evidence>
<keyword evidence="2" id="KW-0645">Protease</keyword>
<organism evidence="13 14">
    <name type="scientific">Somion occarium</name>
    <dbReference type="NCBI Taxonomy" id="3059160"/>
    <lineage>
        <taxon>Eukaryota</taxon>
        <taxon>Fungi</taxon>
        <taxon>Dikarya</taxon>
        <taxon>Basidiomycota</taxon>
        <taxon>Agaricomycotina</taxon>
        <taxon>Agaricomycetes</taxon>
        <taxon>Polyporales</taxon>
        <taxon>Cerrenaceae</taxon>
        <taxon>Somion</taxon>
    </lineage>
</organism>
<keyword evidence="4" id="KW-0378">Hydrolase</keyword>
<feature type="region of interest" description="Disordered" evidence="8">
    <location>
        <begin position="247"/>
        <end position="286"/>
    </location>
</feature>
<feature type="domain" description="Peptidase M16 C-terminal" evidence="10">
    <location>
        <begin position="290"/>
        <end position="464"/>
    </location>
</feature>